<feature type="transmembrane region" description="Helical" evidence="13">
    <location>
        <begin position="277"/>
        <end position="297"/>
    </location>
</feature>
<dbReference type="CDD" id="cd08761">
    <property type="entry name" value="Cyt_b561_CYB561D2_like"/>
    <property type="match status" value="1"/>
</dbReference>
<dbReference type="Proteomes" id="UP001732720">
    <property type="component" value="Chromosome 12"/>
</dbReference>
<keyword evidence="7" id="KW-0249">Electron transport</keyword>
<dbReference type="PANTHER" id="PTHR15422:SF9">
    <property type="entry name" value="TRANSMEMBRANE REDUCTASE CYB561D1-RELATED"/>
    <property type="match status" value="1"/>
</dbReference>
<evidence type="ECO:0000256" key="4">
    <source>
        <dbReference type="ARBA" id="ARBA00022617"/>
    </source>
</evidence>
<evidence type="ECO:0000256" key="3">
    <source>
        <dbReference type="ARBA" id="ARBA00022448"/>
    </source>
</evidence>
<evidence type="ECO:0000256" key="7">
    <source>
        <dbReference type="ARBA" id="ARBA00022982"/>
    </source>
</evidence>
<dbReference type="GO" id="GO:0140575">
    <property type="term" value="F:transmembrane monodehydroascorbate reductase activity"/>
    <property type="evidence" value="ECO:0007669"/>
    <property type="project" value="InterPro"/>
</dbReference>
<accession>A0A8B7VZE7</accession>
<keyword evidence="6" id="KW-0479">Metal-binding</keyword>
<keyword evidence="14" id="KW-0732">Signal</keyword>
<feature type="transmembrane region" description="Helical" evidence="13">
    <location>
        <begin position="303"/>
        <end position="323"/>
    </location>
</feature>
<keyword evidence="3" id="KW-0813">Transport</keyword>
<dbReference type="SMART" id="SM00665">
    <property type="entry name" value="B561"/>
    <property type="match status" value="1"/>
</dbReference>
<dbReference type="InterPro" id="IPR045150">
    <property type="entry name" value="CYB561D1/2"/>
</dbReference>
<keyword evidence="9" id="KW-0408">Iron</keyword>
<keyword evidence="10 13" id="KW-0472">Membrane</keyword>
<feature type="chain" id="PRO_5034227326" description="ascorbate ferrireductase (transmembrane)" evidence="14">
    <location>
        <begin position="19"/>
        <end position="335"/>
    </location>
</feature>
<gene>
    <name evidence="17" type="primary">LOC109697531</name>
    <name evidence="17" type="synonym">Cyb561d1</name>
</gene>
<evidence type="ECO:0000256" key="9">
    <source>
        <dbReference type="ARBA" id="ARBA00023004"/>
    </source>
</evidence>
<comment type="cofactor">
    <cofactor evidence="1">
        <name>heme b</name>
        <dbReference type="ChEBI" id="CHEBI:60344"/>
    </cofactor>
</comment>
<protein>
    <recommendedName>
        <fullName evidence="11">ascorbate ferrireductase (transmembrane)</fullName>
        <ecNumber evidence="11">7.2.1.3</ecNumber>
    </recommendedName>
</protein>
<evidence type="ECO:0000256" key="2">
    <source>
        <dbReference type="ARBA" id="ARBA00004141"/>
    </source>
</evidence>
<keyword evidence="5 13" id="KW-0812">Transmembrane</keyword>
<feature type="transmembrane region" description="Helical" evidence="13">
    <location>
        <begin position="200"/>
        <end position="220"/>
    </location>
</feature>
<dbReference type="EC" id="7.2.1.3" evidence="11"/>
<feature type="domain" description="Cytochrome b561" evidence="15">
    <location>
        <begin position="120"/>
        <end position="330"/>
    </location>
</feature>
<evidence type="ECO:0000256" key="14">
    <source>
        <dbReference type="SAM" id="SignalP"/>
    </source>
</evidence>
<feature type="region of interest" description="Disordered" evidence="12">
    <location>
        <begin position="118"/>
        <end position="138"/>
    </location>
</feature>
<dbReference type="PROSITE" id="PS50939">
    <property type="entry name" value="CYTOCHROME_B561"/>
    <property type="match status" value="1"/>
</dbReference>
<sequence>MFGLVLLFFLSLVRESCSRNTEEDEMVGESEQPGRLSTSGRLLKTPLSCSGQCTACVIWVSLESFATDVISIGGLTCSPLGAVRSVGISGSNPVGPMRFPPNPQRALWAPPPHCLRRPGEEPLVQPPPPPRSQTRKTPLAAGLCGPARHGHAAAGGLFSWHPVFMALAFCLCMAEAILLFSPEHSLFLFCSRKARIRLHWAGQTLAILCAALGLGFIISSKIRSELPHLVSWHSWVGVLTLLVTGGQALCGLCLLCPRAARVSRVARLKLYHLTCGLVVYLMATATVLLGMYSAWFQAQIKGAAWYLCLALPMYPALVIMHQISSSYLPRKKMEM</sequence>
<organism evidence="17">
    <name type="scientific">Castor canadensis</name>
    <name type="common">American beaver</name>
    <dbReference type="NCBI Taxonomy" id="51338"/>
    <lineage>
        <taxon>Eukaryota</taxon>
        <taxon>Metazoa</taxon>
        <taxon>Chordata</taxon>
        <taxon>Craniata</taxon>
        <taxon>Vertebrata</taxon>
        <taxon>Euteleostomi</taxon>
        <taxon>Mammalia</taxon>
        <taxon>Eutheria</taxon>
        <taxon>Euarchontoglires</taxon>
        <taxon>Glires</taxon>
        <taxon>Rodentia</taxon>
        <taxon>Castorimorpha</taxon>
        <taxon>Castoridae</taxon>
        <taxon>Castor</taxon>
    </lineage>
</organism>
<reference evidence="17" key="1">
    <citation type="submission" date="2025-08" db="UniProtKB">
        <authorList>
            <consortium name="RefSeq"/>
        </authorList>
    </citation>
    <scope>IDENTIFICATION</scope>
    <source>
        <tissue evidence="17">Leukocyte</tissue>
    </source>
</reference>
<keyword evidence="4" id="KW-0349">Heme</keyword>
<evidence type="ECO:0000256" key="11">
    <source>
        <dbReference type="ARBA" id="ARBA00024225"/>
    </source>
</evidence>
<comment type="subcellular location">
    <subcellularLocation>
        <location evidence="2">Membrane</location>
        <topology evidence="2">Multi-pass membrane protein</topology>
    </subcellularLocation>
</comment>
<dbReference type="GO" id="GO:0046872">
    <property type="term" value="F:metal ion binding"/>
    <property type="evidence" value="ECO:0007669"/>
    <property type="project" value="UniProtKB-KW"/>
</dbReference>
<feature type="transmembrane region" description="Helical" evidence="13">
    <location>
        <begin position="232"/>
        <end position="256"/>
    </location>
</feature>
<feature type="transmembrane region" description="Helical" evidence="13">
    <location>
        <begin position="158"/>
        <end position="180"/>
    </location>
</feature>
<keyword evidence="8 13" id="KW-1133">Transmembrane helix</keyword>
<feature type="signal peptide" evidence="14">
    <location>
        <begin position="1"/>
        <end position="18"/>
    </location>
</feature>
<dbReference type="CTD" id="284613"/>
<dbReference type="KEGG" id="ccan:109697531"/>
<dbReference type="AlphaFoldDB" id="A0A8B7VZE7"/>
<dbReference type="PANTHER" id="PTHR15422">
    <property type="entry name" value="OS05G0565100 PROTEIN"/>
    <property type="match status" value="1"/>
</dbReference>
<proteinExistence type="predicted"/>
<evidence type="ECO:0000256" key="5">
    <source>
        <dbReference type="ARBA" id="ARBA00022692"/>
    </source>
</evidence>
<evidence type="ECO:0000256" key="12">
    <source>
        <dbReference type="SAM" id="MobiDB-lite"/>
    </source>
</evidence>
<dbReference type="GO" id="GO:0140571">
    <property type="term" value="F:transmembrane ascorbate ferrireductase activity"/>
    <property type="evidence" value="ECO:0007669"/>
    <property type="project" value="UniProtKB-EC"/>
</dbReference>
<evidence type="ECO:0000259" key="15">
    <source>
        <dbReference type="PROSITE" id="PS50939"/>
    </source>
</evidence>
<dbReference type="OrthoDB" id="432881at2759"/>
<dbReference type="GO" id="GO:0016020">
    <property type="term" value="C:membrane"/>
    <property type="evidence" value="ECO:0007669"/>
    <property type="project" value="UniProtKB-SubCell"/>
</dbReference>
<evidence type="ECO:0000313" key="16">
    <source>
        <dbReference type="Proteomes" id="UP001732720"/>
    </source>
</evidence>
<evidence type="ECO:0000256" key="1">
    <source>
        <dbReference type="ARBA" id="ARBA00001970"/>
    </source>
</evidence>
<dbReference type="Gene3D" id="1.20.120.1770">
    <property type="match status" value="1"/>
</dbReference>
<evidence type="ECO:0000256" key="8">
    <source>
        <dbReference type="ARBA" id="ARBA00022989"/>
    </source>
</evidence>
<evidence type="ECO:0000313" key="17">
    <source>
        <dbReference type="RefSeq" id="XP_020036784.1"/>
    </source>
</evidence>
<dbReference type="RefSeq" id="XP_020036784.1">
    <property type="nucleotide sequence ID" value="XM_020181195.1"/>
</dbReference>
<dbReference type="Pfam" id="PF03188">
    <property type="entry name" value="Cytochrom_B561"/>
    <property type="match status" value="1"/>
</dbReference>
<evidence type="ECO:0000256" key="10">
    <source>
        <dbReference type="ARBA" id="ARBA00023136"/>
    </source>
</evidence>
<dbReference type="RefSeq" id="XP_020036784.1">
    <property type="nucleotide sequence ID" value="XM_020181195.2"/>
</dbReference>
<evidence type="ECO:0000256" key="13">
    <source>
        <dbReference type="SAM" id="Phobius"/>
    </source>
</evidence>
<name>A0A8B7VZE7_CASCN</name>
<dbReference type="InterPro" id="IPR006593">
    <property type="entry name" value="Cyt_b561/ferric_Rdtase_TM"/>
</dbReference>
<evidence type="ECO:0000256" key="6">
    <source>
        <dbReference type="ARBA" id="ARBA00022723"/>
    </source>
</evidence>
<keyword evidence="16" id="KW-1185">Reference proteome</keyword>